<organism evidence="3 4">
    <name type="scientific">Pseudoxanthomonas suwonensis (strain 11-1)</name>
    <dbReference type="NCBI Taxonomy" id="743721"/>
    <lineage>
        <taxon>Bacteria</taxon>
        <taxon>Pseudomonadati</taxon>
        <taxon>Pseudomonadota</taxon>
        <taxon>Gammaproteobacteria</taxon>
        <taxon>Lysobacterales</taxon>
        <taxon>Lysobacteraceae</taxon>
        <taxon>Pseudoxanthomonas</taxon>
    </lineage>
</organism>
<sequence length="121" mass="14015">MAKLLFPLRNVPADEASEVRALLDRHGLEWYETEAGMLGFSAPGLWLRDKADYPRARALLDEYQAQRREQARAEAREREARGEHETFMQQLRTQPAYVLPRLLAMIAILAATLALPWWLLR</sequence>
<dbReference type="InterPro" id="IPR046162">
    <property type="entry name" value="DUF6164"/>
</dbReference>
<name>E6WTA3_PSEUU</name>
<dbReference type="OrthoDB" id="5569385at2"/>
<dbReference type="eggNOG" id="ENOG50332TA">
    <property type="taxonomic scope" value="Bacteria"/>
</dbReference>
<keyword evidence="2" id="KW-0472">Membrane</keyword>
<dbReference type="Proteomes" id="UP000008632">
    <property type="component" value="Chromosome"/>
</dbReference>
<dbReference type="AlphaFoldDB" id="E6WTA3"/>
<feature type="transmembrane region" description="Helical" evidence="2">
    <location>
        <begin position="98"/>
        <end position="119"/>
    </location>
</feature>
<evidence type="ECO:0008006" key="5">
    <source>
        <dbReference type="Google" id="ProtNLM"/>
    </source>
</evidence>
<feature type="coiled-coil region" evidence="1">
    <location>
        <begin position="56"/>
        <end position="83"/>
    </location>
</feature>
<reference evidence="3 4" key="1">
    <citation type="submission" date="2011-01" db="EMBL/GenBank/DDBJ databases">
        <title>Complete sequence of Pseudoxanthomonas suwonensis 11-1.</title>
        <authorList>
            <consortium name="US DOE Joint Genome Institute"/>
            <person name="Lucas S."/>
            <person name="Copeland A."/>
            <person name="Lapidus A."/>
            <person name="Cheng J.-F."/>
            <person name="Goodwin L."/>
            <person name="Pitluck S."/>
            <person name="Teshima H."/>
            <person name="Detter J.C."/>
            <person name="Han C."/>
            <person name="Tapia R."/>
            <person name="Land M."/>
            <person name="Hauser L."/>
            <person name="Kyrpides N."/>
            <person name="Ivanova N."/>
            <person name="Ovchinnikova G."/>
            <person name="Siebers A.K."/>
            <person name="Allgaier M."/>
            <person name="Thelen M.P."/>
            <person name="Hugenholtz P."/>
            <person name="Gladden J."/>
            <person name="Woyke T."/>
        </authorList>
    </citation>
    <scope>NUCLEOTIDE SEQUENCE [LARGE SCALE GENOMIC DNA]</scope>
    <source>
        <strain evidence="4">11-1</strain>
    </source>
</reference>
<protein>
    <recommendedName>
        <fullName evidence="5">DUF2007 domain-containing protein</fullName>
    </recommendedName>
</protein>
<keyword evidence="1" id="KW-0175">Coiled coil</keyword>
<dbReference type="Pfam" id="PF19661">
    <property type="entry name" value="DUF6164"/>
    <property type="match status" value="1"/>
</dbReference>
<evidence type="ECO:0000256" key="2">
    <source>
        <dbReference type="SAM" id="Phobius"/>
    </source>
</evidence>
<dbReference type="HOGENOM" id="CLU_135697_0_0_6"/>
<dbReference type="EMBL" id="CP002446">
    <property type="protein sequence ID" value="ADV27402.1"/>
    <property type="molecule type" value="Genomic_DNA"/>
</dbReference>
<evidence type="ECO:0000256" key="1">
    <source>
        <dbReference type="SAM" id="Coils"/>
    </source>
</evidence>
<dbReference type="RefSeq" id="WP_013535230.1">
    <property type="nucleotide sequence ID" value="NC_014924.1"/>
</dbReference>
<evidence type="ECO:0000313" key="3">
    <source>
        <dbReference type="EMBL" id="ADV27402.1"/>
    </source>
</evidence>
<dbReference type="KEGG" id="psu:Psesu_1557"/>
<dbReference type="STRING" id="743721.Psesu_1557"/>
<proteinExistence type="predicted"/>
<evidence type="ECO:0000313" key="4">
    <source>
        <dbReference type="Proteomes" id="UP000008632"/>
    </source>
</evidence>
<accession>E6WTA3</accession>
<keyword evidence="2" id="KW-0812">Transmembrane</keyword>
<gene>
    <name evidence="3" type="ordered locus">Psesu_1557</name>
</gene>
<keyword evidence="4" id="KW-1185">Reference proteome</keyword>
<keyword evidence="2" id="KW-1133">Transmembrane helix</keyword>